<dbReference type="PROSITE" id="PS51084">
    <property type="entry name" value="HIT_2"/>
    <property type="match status" value="1"/>
</dbReference>
<accession>A0A1G8Q4E5</accession>
<dbReference type="Pfam" id="PF01230">
    <property type="entry name" value="HIT"/>
    <property type="match status" value="1"/>
</dbReference>
<evidence type="ECO:0000256" key="3">
    <source>
        <dbReference type="PROSITE-ProRule" id="PRU00464"/>
    </source>
</evidence>
<dbReference type="PROSITE" id="PS00892">
    <property type="entry name" value="HIT_1"/>
    <property type="match status" value="1"/>
</dbReference>
<evidence type="ECO:0000313" key="5">
    <source>
        <dbReference type="EMBL" id="SDI99498.1"/>
    </source>
</evidence>
<keyword evidence="5" id="KW-0378">Hydrolase</keyword>
<dbReference type="InterPro" id="IPR019808">
    <property type="entry name" value="Histidine_triad_CS"/>
</dbReference>
<dbReference type="AlphaFoldDB" id="A0A1G8Q4E5"/>
<dbReference type="EMBL" id="FNEB01000007">
    <property type="protein sequence ID" value="SDI99498.1"/>
    <property type="molecule type" value="Genomic_DNA"/>
</dbReference>
<feature type="domain" description="HIT" evidence="4">
    <location>
        <begin position="10"/>
        <end position="128"/>
    </location>
</feature>
<dbReference type="Proteomes" id="UP000199340">
    <property type="component" value="Unassembled WGS sequence"/>
</dbReference>
<proteinExistence type="predicted"/>
<protein>
    <submittedName>
        <fullName evidence="5">Diadenosine tetraphosphate (Ap4A) hydrolase</fullName>
    </submittedName>
</protein>
<name>A0A1G8Q4E5_9RHOB</name>
<evidence type="ECO:0000256" key="2">
    <source>
        <dbReference type="PIRSR" id="PIRSR601310-3"/>
    </source>
</evidence>
<evidence type="ECO:0000256" key="1">
    <source>
        <dbReference type="PIRSR" id="PIRSR601310-1"/>
    </source>
</evidence>
<dbReference type="PRINTS" id="PR00332">
    <property type="entry name" value="HISTRIAD"/>
</dbReference>
<dbReference type="PANTHER" id="PTHR23089">
    <property type="entry name" value="HISTIDINE TRIAD HIT PROTEIN"/>
    <property type="match status" value="1"/>
</dbReference>
<organism evidence="5 6">
    <name type="scientific">Lutimaribacter saemankumensis</name>
    <dbReference type="NCBI Taxonomy" id="490829"/>
    <lineage>
        <taxon>Bacteria</taxon>
        <taxon>Pseudomonadati</taxon>
        <taxon>Pseudomonadota</taxon>
        <taxon>Alphaproteobacteria</taxon>
        <taxon>Rhodobacterales</taxon>
        <taxon>Roseobacteraceae</taxon>
        <taxon>Lutimaribacter</taxon>
    </lineage>
</organism>
<dbReference type="STRING" id="490829.SAMN05421850_107108"/>
<dbReference type="OrthoDB" id="9784774at2"/>
<dbReference type="SUPFAM" id="SSF54197">
    <property type="entry name" value="HIT-like"/>
    <property type="match status" value="1"/>
</dbReference>
<dbReference type="InterPro" id="IPR036265">
    <property type="entry name" value="HIT-like_sf"/>
</dbReference>
<dbReference type="RefSeq" id="WP_090029275.1">
    <property type="nucleotide sequence ID" value="NZ_FNEB01000007.1"/>
</dbReference>
<gene>
    <name evidence="5" type="ORF">SAMN05421850_107108</name>
</gene>
<keyword evidence="6" id="KW-1185">Reference proteome</keyword>
<evidence type="ECO:0000313" key="6">
    <source>
        <dbReference type="Proteomes" id="UP000199340"/>
    </source>
</evidence>
<dbReference type="InterPro" id="IPR001310">
    <property type="entry name" value="Histidine_triad_HIT"/>
</dbReference>
<dbReference type="Gene3D" id="3.30.428.10">
    <property type="entry name" value="HIT-like"/>
    <property type="match status" value="1"/>
</dbReference>
<evidence type="ECO:0000259" key="4">
    <source>
        <dbReference type="PROSITE" id="PS51084"/>
    </source>
</evidence>
<dbReference type="InterPro" id="IPR011146">
    <property type="entry name" value="HIT-like"/>
</dbReference>
<sequence>MPYAYDDQNIFAKILRGEIPNKTVYESAHSLAFHDIQPQAPVHVLVIPKGPYVTYDHFAAEASDAEIADYSRAIAEVCRIVDVAPGNDGGGYRLISNAGEAGVQEVPHLHVHVLGGRVLGRMLKRFDD</sequence>
<feature type="active site" description="Tele-AMP-histidine intermediate" evidence="1">
    <location>
        <position position="110"/>
    </location>
</feature>
<reference evidence="5 6" key="1">
    <citation type="submission" date="2016-10" db="EMBL/GenBank/DDBJ databases">
        <authorList>
            <person name="de Groot N.N."/>
        </authorList>
    </citation>
    <scope>NUCLEOTIDE SEQUENCE [LARGE SCALE GENOMIC DNA]</scope>
    <source>
        <strain evidence="5 6">DSM 28010</strain>
    </source>
</reference>
<feature type="short sequence motif" description="Histidine triad motif" evidence="2 3">
    <location>
        <begin position="108"/>
        <end position="112"/>
    </location>
</feature>
<dbReference type="GO" id="GO:0016787">
    <property type="term" value="F:hydrolase activity"/>
    <property type="evidence" value="ECO:0007669"/>
    <property type="project" value="UniProtKB-KW"/>
</dbReference>